<dbReference type="PROSITE" id="PS50206">
    <property type="entry name" value="RHODANESE_3"/>
    <property type="match status" value="1"/>
</dbReference>
<accession>A0A7W9WB44</accession>
<evidence type="ECO:0000256" key="1">
    <source>
        <dbReference type="SAM" id="SignalP"/>
    </source>
</evidence>
<dbReference type="EMBL" id="JACHGG010000003">
    <property type="protein sequence ID" value="MBB6059439.1"/>
    <property type="molecule type" value="Genomic_DNA"/>
</dbReference>
<evidence type="ECO:0000259" key="2">
    <source>
        <dbReference type="PROSITE" id="PS50206"/>
    </source>
</evidence>
<keyword evidence="4" id="KW-1185">Reference proteome</keyword>
<feature type="signal peptide" evidence="1">
    <location>
        <begin position="1"/>
        <end position="20"/>
    </location>
</feature>
<dbReference type="GO" id="GO:0004792">
    <property type="term" value="F:thiosulfate-cyanide sulfurtransferase activity"/>
    <property type="evidence" value="ECO:0007669"/>
    <property type="project" value="InterPro"/>
</dbReference>
<dbReference type="SUPFAM" id="SSF52821">
    <property type="entry name" value="Rhodanese/Cell cycle control phosphatase"/>
    <property type="match status" value="1"/>
</dbReference>
<dbReference type="PROSITE" id="PS00380">
    <property type="entry name" value="RHODANESE_1"/>
    <property type="match status" value="1"/>
</dbReference>
<dbReference type="InterPro" id="IPR001763">
    <property type="entry name" value="Rhodanese-like_dom"/>
</dbReference>
<dbReference type="Pfam" id="PF00581">
    <property type="entry name" value="Rhodanese"/>
    <property type="match status" value="1"/>
</dbReference>
<evidence type="ECO:0000313" key="4">
    <source>
        <dbReference type="Proteomes" id="UP000532746"/>
    </source>
</evidence>
<dbReference type="RefSeq" id="WP_183404076.1">
    <property type="nucleotide sequence ID" value="NZ_JACHGG010000003.1"/>
</dbReference>
<keyword evidence="1" id="KW-0732">Signal</keyword>
<protein>
    <submittedName>
        <fullName evidence="3">Rhodanese-related sulfurtransferase</fullName>
    </submittedName>
</protein>
<comment type="caution">
    <text evidence="3">The sequence shown here is derived from an EMBL/GenBank/DDBJ whole genome shotgun (WGS) entry which is preliminary data.</text>
</comment>
<dbReference type="InterPro" id="IPR036873">
    <property type="entry name" value="Rhodanese-like_dom_sf"/>
</dbReference>
<dbReference type="InterPro" id="IPR001307">
    <property type="entry name" value="Thiosulphate_STrfase_CS"/>
</dbReference>
<dbReference type="Gene3D" id="3.40.250.10">
    <property type="entry name" value="Rhodanese-like domain"/>
    <property type="match status" value="1"/>
</dbReference>
<gene>
    <name evidence="3" type="ORF">HNQ93_002299</name>
</gene>
<feature type="chain" id="PRO_5030736256" evidence="1">
    <location>
        <begin position="21"/>
        <end position="125"/>
    </location>
</feature>
<feature type="domain" description="Rhodanese" evidence="2">
    <location>
        <begin position="38"/>
        <end position="120"/>
    </location>
</feature>
<name>A0A7W9WB44_9BACT</name>
<dbReference type="InterPro" id="IPR052367">
    <property type="entry name" value="Thiosulfate_ST/Rhodanese-like"/>
</dbReference>
<dbReference type="AlphaFoldDB" id="A0A7W9WB44"/>
<dbReference type="Proteomes" id="UP000532746">
    <property type="component" value="Unassembled WGS sequence"/>
</dbReference>
<sequence length="125" mass="13323">MFFRLLAAAALLSIASPGCSQNGGLPIMPPTAVQQQLSQPGTVLLDVRSPEEFAAGHLPGAQNLDYRAEDFAQQVAKLDPKQSYVLYCASGNRSGKAAVLMQEKGFKQVVNAGAYKTLQENGVKK</sequence>
<dbReference type="PANTHER" id="PTHR45431">
    <property type="entry name" value="RHODANESE-LIKE DOMAIN-CONTAINING PROTEIN 15, CHLOROPLASTIC"/>
    <property type="match status" value="1"/>
</dbReference>
<dbReference type="PANTHER" id="PTHR45431:SF3">
    <property type="entry name" value="RHODANESE-LIKE DOMAIN-CONTAINING PROTEIN 15, CHLOROPLASTIC"/>
    <property type="match status" value="1"/>
</dbReference>
<keyword evidence="3" id="KW-0808">Transferase</keyword>
<evidence type="ECO:0000313" key="3">
    <source>
        <dbReference type="EMBL" id="MBB6059439.1"/>
    </source>
</evidence>
<dbReference type="CDD" id="cd00158">
    <property type="entry name" value="RHOD"/>
    <property type="match status" value="1"/>
</dbReference>
<organism evidence="3 4">
    <name type="scientific">Hymenobacter luteus</name>
    <dbReference type="NCBI Taxonomy" id="1411122"/>
    <lineage>
        <taxon>Bacteria</taxon>
        <taxon>Pseudomonadati</taxon>
        <taxon>Bacteroidota</taxon>
        <taxon>Cytophagia</taxon>
        <taxon>Cytophagales</taxon>
        <taxon>Hymenobacteraceae</taxon>
        <taxon>Hymenobacter</taxon>
    </lineage>
</organism>
<reference evidence="3 4" key="1">
    <citation type="submission" date="2020-08" db="EMBL/GenBank/DDBJ databases">
        <title>Genomic Encyclopedia of Type Strains, Phase IV (KMG-IV): sequencing the most valuable type-strain genomes for metagenomic binning, comparative biology and taxonomic classification.</title>
        <authorList>
            <person name="Goeker M."/>
        </authorList>
    </citation>
    <scope>NUCLEOTIDE SEQUENCE [LARGE SCALE GENOMIC DNA]</scope>
    <source>
        <strain evidence="3 4">DSM 26718</strain>
    </source>
</reference>
<dbReference type="SMART" id="SM00450">
    <property type="entry name" value="RHOD"/>
    <property type="match status" value="1"/>
</dbReference>
<proteinExistence type="predicted"/>